<dbReference type="GO" id="GO:0005886">
    <property type="term" value="C:plasma membrane"/>
    <property type="evidence" value="ECO:0007669"/>
    <property type="project" value="UniProtKB-SubCell"/>
</dbReference>
<evidence type="ECO:0000256" key="7">
    <source>
        <dbReference type="ARBA" id="ARBA00023136"/>
    </source>
</evidence>
<evidence type="ECO:0000259" key="9">
    <source>
        <dbReference type="Pfam" id="PF01794"/>
    </source>
</evidence>
<dbReference type="GO" id="GO:0009055">
    <property type="term" value="F:electron transfer activity"/>
    <property type="evidence" value="ECO:0007669"/>
    <property type="project" value="UniProtKB-UniRule"/>
</dbReference>
<keyword evidence="8" id="KW-0479">Metal-binding</keyword>
<keyword evidence="8" id="KW-1003">Cell membrane</keyword>
<dbReference type="GO" id="GO:0010181">
    <property type="term" value="F:FMN binding"/>
    <property type="evidence" value="ECO:0007669"/>
    <property type="project" value="UniProtKB-UniRule"/>
</dbReference>
<dbReference type="AlphaFoldDB" id="A0A6M4M9H7"/>
<keyword evidence="8" id="KW-0285">Flavoprotein</keyword>
<sequence>MQRLLKKPLRLSSRQLFIFKSLVHIVALGYLGIMFYLGFQDELGADPVKTLIHFTGTGAINLLMITLVVSPLAKRLPCADLMRMRRMLGLYTFVYALSHFVAYILFELQLNFSLLGSEIAKRPYITVGFTAFLLLLMMAATSTKGLQRRLGRNWQRLHNTIYLCAVLALLHFTWSLKTAWGDPIFYWILAAFLLYLRKDKWRFLQRKKSR</sequence>
<dbReference type="InterPro" id="IPR022837">
    <property type="entry name" value="MsrQ-like"/>
</dbReference>
<reference evidence="10 11" key="2">
    <citation type="submission" date="2020-04" db="EMBL/GenBank/DDBJ databases">
        <title>Complete genome sequence of Alteromonas pelagimontana 5.12T.</title>
        <authorList>
            <person name="Sinha R.K."/>
            <person name="Krishnan K.P."/>
            <person name="Kurian J.P."/>
        </authorList>
    </citation>
    <scope>NUCLEOTIDE SEQUENCE [LARGE SCALE GENOMIC DNA]</scope>
    <source>
        <strain evidence="10 11">5.12</strain>
    </source>
</reference>
<evidence type="ECO:0000313" key="11">
    <source>
        <dbReference type="Proteomes" id="UP000219285"/>
    </source>
</evidence>
<keyword evidence="7 8" id="KW-0472">Membrane</keyword>
<evidence type="ECO:0000256" key="3">
    <source>
        <dbReference type="ARBA" id="ARBA00022617"/>
    </source>
</evidence>
<feature type="transmembrane region" description="Helical" evidence="8">
    <location>
        <begin position="180"/>
        <end position="196"/>
    </location>
</feature>
<comment type="function">
    <text evidence="8">Part of the MsrPQ system that repairs oxidized periplasmic proteins containing methionine sulfoxide residues (Met-O), using respiratory chain electrons. Thus protects these proteins from oxidative-stress damage caused by reactive species of oxygen and chlorine generated by the host defense mechanisms. MsrPQ is essential for the maintenance of envelope integrity under bleach stress, rescuing a wide series of structurally unrelated periplasmic proteins from methionine oxidation. MsrQ provides electrons for reduction to the reductase catalytic subunit MsrP, using the quinone pool of the respiratory chain.</text>
</comment>
<comment type="cofactor">
    <cofactor evidence="8">
        <name>FMN</name>
        <dbReference type="ChEBI" id="CHEBI:58210"/>
    </cofactor>
    <text evidence="8">Binds 1 FMN per subunit.</text>
</comment>
<comment type="subcellular location">
    <subcellularLocation>
        <location evidence="8">Cell membrane</location>
        <topology evidence="8">Multi-pass membrane protein</topology>
    </subcellularLocation>
    <subcellularLocation>
        <location evidence="1">Membrane</location>
        <topology evidence="1">Multi-pass membrane protein</topology>
    </subcellularLocation>
</comment>
<dbReference type="KEGG" id="apel:CA267_000805"/>
<comment type="cofactor">
    <cofactor evidence="8">
        <name>heme b</name>
        <dbReference type="ChEBI" id="CHEBI:60344"/>
    </cofactor>
    <text evidence="8">Binds 1 heme b (iron(II)-protoporphyrin IX) group per subunit.</text>
</comment>
<keyword evidence="2 8" id="KW-0813">Transport</keyword>
<dbReference type="GO" id="GO:0046872">
    <property type="term" value="F:metal ion binding"/>
    <property type="evidence" value="ECO:0007669"/>
    <property type="project" value="UniProtKB-KW"/>
</dbReference>
<comment type="subunit">
    <text evidence="8">Heterodimer of a catalytic subunit (MsrP) and a heme-binding subunit (MsrQ).</text>
</comment>
<keyword evidence="5 8" id="KW-1133">Transmembrane helix</keyword>
<name>A0A6M4M9H7_9ALTE</name>
<dbReference type="HAMAP" id="MF_01207">
    <property type="entry name" value="MsrQ"/>
    <property type="match status" value="1"/>
</dbReference>
<evidence type="ECO:0000256" key="4">
    <source>
        <dbReference type="ARBA" id="ARBA00022692"/>
    </source>
</evidence>
<feature type="transmembrane region" description="Helical" evidence="8">
    <location>
        <begin position="90"/>
        <end position="112"/>
    </location>
</feature>
<evidence type="ECO:0000256" key="6">
    <source>
        <dbReference type="ARBA" id="ARBA00023004"/>
    </source>
</evidence>
<dbReference type="OrthoDB" id="9788328at2"/>
<reference evidence="11" key="1">
    <citation type="submission" date="2014-12" db="EMBL/GenBank/DDBJ databases">
        <title>Complete genome sequence of a multi-drug resistant Klebsiella pneumoniae.</title>
        <authorList>
            <person name="Hua X."/>
            <person name="Chen Q."/>
            <person name="Li X."/>
            <person name="Feng Y."/>
            <person name="Ruan Z."/>
            <person name="Yu Y."/>
        </authorList>
    </citation>
    <scope>NUCLEOTIDE SEQUENCE [LARGE SCALE GENOMIC DNA]</scope>
    <source>
        <strain evidence="11">5.12</strain>
    </source>
</reference>
<dbReference type="InterPro" id="IPR013130">
    <property type="entry name" value="Fe3_Rdtase_TM_dom"/>
</dbReference>
<dbReference type="GO" id="GO:0020037">
    <property type="term" value="F:heme binding"/>
    <property type="evidence" value="ECO:0007669"/>
    <property type="project" value="UniProtKB-UniRule"/>
</dbReference>
<organism evidence="10 11">
    <name type="scientific">Alteromonas pelagimontana</name>
    <dbReference type="NCBI Taxonomy" id="1858656"/>
    <lineage>
        <taxon>Bacteria</taxon>
        <taxon>Pseudomonadati</taxon>
        <taxon>Pseudomonadota</taxon>
        <taxon>Gammaproteobacteria</taxon>
        <taxon>Alteromonadales</taxon>
        <taxon>Alteromonadaceae</taxon>
        <taxon>Alteromonas/Salinimonas group</taxon>
        <taxon>Alteromonas</taxon>
    </lineage>
</organism>
<dbReference type="PANTHER" id="PTHR36964">
    <property type="entry name" value="PROTEIN-METHIONINE-SULFOXIDE REDUCTASE HEME-BINDING SUBUNIT MSRQ"/>
    <property type="match status" value="1"/>
</dbReference>
<keyword evidence="6 8" id="KW-0408">Iron</keyword>
<feature type="transmembrane region" description="Helical" evidence="8">
    <location>
        <begin position="51"/>
        <end position="69"/>
    </location>
</feature>
<dbReference type="GO" id="GO:0016679">
    <property type="term" value="F:oxidoreductase activity, acting on diphenols and related substances as donors"/>
    <property type="evidence" value="ECO:0007669"/>
    <property type="project" value="TreeGrafter"/>
</dbReference>
<accession>A0A6M4M9H7</accession>
<evidence type="ECO:0000256" key="2">
    <source>
        <dbReference type="ARBA" id="ARBA00022448"/>
    </source>
</evidence>
<comment type="similarity">
    <text evidence="8">Belongs to the MsrQ family.</text>
</comment>
<protein>
    <recommendedName>
        <fullName evidence="8">Protein-methionine-sulfoxide reductase heme-binding subunit MsrQ</fullName>
    </recommendedName>
    <alternativeName>
        <fullName evidence="8">Flavocytochrome MsrQ</fullName>
    </alternativeName>
</protein>
<feature type="transmembrane region" description="Helical" evidence="8">
    <location>
        <begin position="21"/>
        <end position="39"/>
    </location>
</feature>
<evidence type="ECO:0000313" key="10">
    <source>
        <dbReference type="EMBL" id="QJR79438.1"/>
    </source>
</evidence>
<gene>
    <name evidence="8" type="primary">msrQ</name>
    <name evidence="10" type="ORF">CA267_000805</name>
</gene>
<keyword evidence="3 8" id="KW-0349">Heme</keyword>
<feature type="domain" description="Ferric oxidoreductase" evidence="9">
    <location>
        <begin position="57"/>
        <end position="168"/>
    </location>
</feature>
<keyword evidence="8" id="KW-0249">Electron transport</keyword>
<evidence type="ECO:0000256" key="1">
    <source>
        <dbReference type="ARBA" id="ARBA00004141"/>
    </source>
</evidence>
<dbReference type="RefSeq" id="WP_075609233.1">
    <property type="nucleotide sequence ID" value="NZ_CP052766.1"/>
</dbReference>
<dbReference type="GO" id="GO:0030091">
    <property type="term" value="P:protein repair"/>
    <property type="evidence" value="ECO:0007669"/>
    <property type="project" value="UniProtKB-UniRule"/>
</dbReference>
<evidence type="ECO:0000256" key="8">
    <source>
        <dbReference type="HAMAP-Rule" id="MF_01207"/>
    </source>
</evidence>
<keyword evidence="8" id="KW-0288">FMN</keyword>
<dbReference type="Pfam" id="PF01794">
    <property type="entry name" value="Ferric_reduct"/>
    <property type="match status" value="1"/>
</dbReference>
<evidence type="ECO:0000256" key="5">
    <source>
        <dbReference type="ARBA" id="ARBA00022989"/>
    </source>
</evidence>
<dbReference type="Proteomes" id="UP000219285">
    <property type="component" value="Chromosome"/>
</dbReference>
<feature type="transmembrane region" description="Helical" evidence="8">
    <location>
        <begin position="124"/>
        <end position="145"/>
    </location>
</feature>
<proteinExistence type="inferred from homology"/>
<dbReference type="EMBL" id="CP052766">
    <property type="protein sequence ID" value="QJR79438.1"/>
    <property type="molecule type" value="Genomic_DNA"/>
</dbReference>
<keyword evidence="4 8" id="KW-0812">Transmembrane</keyword>
<keyword evidence="11" id="KW-1185">Reference proteome</keyword>
<feature type="transmembrane region" description="Helical" evidence="8">
    <location>
        <begin position="157"/>
        <end position="174"/>
    </location>
</feature>
<dbReference type="PANTHER" id="PTHR36964:SF1">
    <property type="entry name" value="PROTEIN-METHIONINE-SULFOXIDE REDUCTASE HEME-BINDING SUBUNIT MSRQ"/>
    <property type="match status" value="1"/>
</dbReference>